<keyword evidence="3 15" id="KW-0645">Protease</keyword>
<dbReference type="Proteomes" id="UP001233999">
    <property type="component" value="Unassembled WGS sequence"/>
</dbReference>
<dbReference type="GO" id="GO:0006508">
    <property type="term" value="P:proteolysis"/>
    <property type="evidence" value="ECO:0007669"/>
    <property type="project" value="UniProtKB-KW"/>
</dbReference>
<keyword evidence="12" id="KW-0539">Nucleus</keyword>
<dbReference type="PROSITE" id="PS00972">
    <property type="entry name" value="USP_1"/>
    <property type="match status" value="1"/>
</dbReference>
<protein>
    <recommendedName>
        <fullName evidence="15">Ubiquitin carboxyl-terminal hydrolase</fullName>
        <ecNumber evidence="15">3.4.19.12</ecNumber>
    </recommendedName>
</protein>
<accession>A0AAD7ZC58</accession>
<dbReference type="EC" id="3.4.19.12" evidence="15"/>
<evidence type="ECO:0000256" key="13">
    <source>
        <dbReference type="ARBA" id="ARBA00038490"/>
    </source>
</evidence>
<sequence>MSEHGCIHLNNFKAAKGIQPYQLIHAYFVACTTTEARNRKAFVCFCHTCNSLGNQTIGSRLHSCLHCIFFGCYVAGHIQEHAKVKKHFLAVDLSYGTVLCFQCGDYVYDRELSAVAHEQRLKAAKSLGLPDMYYSWQPNGRDVDLIRRNPKKRKILENTTIGLRGLLNLGNTCFVNCIVQALTHTPLLRDFFLADRHRCQFLSEPGRCLVCEVSRLFQEFYSGNKAPLTLHRLLHLIWTHARHLAGYEQQDAHEFFIAALDVMHRHCKESNPLPTTNPHHCNCIIDQIFTGGLQSDVVWHAKNGVSTTIDPFWDISLDLGPSPDSTQQEQERTSLVDCLERFTRAEHLGSSAKIKCSKCQSYQESTKQLTMKKLPVVASFHLKRFEHSSRFRKKIKTFVAFPEHLDMTPFMSNRRNHNNNNTNNTFRGLNSVAVSDNRYSLFAVINHLGSLDAGHYTAFIRQQRDHWFKCDDHLITRANLKEVLDSEGKLKNSSFFTAFVTFSMLFFCFSIFNISESSIFSF</sequence>
<feature type="domain" description="UBP-type" evidence="18">
    <location>
        <begin position="4"/>
        <end position="126"/>
    </location>
</feature>
<keyword evidence="16" id="KW-1133">Transmembrane helix</keyword>
<evidence type="ECO:0000256" key="5">
    <source>
        <dbReference type="ARBA" id="ARBA00022771"/>
    </source>
</evidence>
<reference evidence="19" key="2">
    <citation type="submission" date="2023-05" db="EMBL/GenBank/DDBJ databases">
        <authorList>
            <person name="Fouks B."/>
        </authorList>
    </citation>
    <scope>NUCLEOTIDE SEQUENCE</scope>
    <source>
        <strain evidence="19">Stay&amp;Tobe</strain>
        <tissue evidence="19">Testes</tissue>
    </source>
</reference>
<keyword evidence="6 15" id="KW-0833">Ubl conjugation pathway</keyword>
<dbReference type="InterPro" id="IPR028889">
    <property type="entry name" value="USP"/>
</dbReference>
<feature type="transmembrane region" description="Helical" evidence="16">
    <location>
        <begin position="495"/>
        <end position="514"/>
    </location>
</feature>
<evidence type="ECO:0000256" key="2">
    <source>
        <dbReference type="ARBA" id="ARBA00004123"/>
    </source>
</evidence>
<dbReference type="Pfam" id="PF02148">
    <property type="entry name" value="zf-UBP"/>
    <property type="match status" value="1"/>
</dbReference>
<evidence type="ECO:0000256" key="6">
    <source>
        <dbReference type="ARBA" id="ARBA00022786"/>
    </source>
</evidence>
<dbReference type="InterPro" id="IPR001394">
    <property type="entry name" value="Peptidase_C19_UCH"/>
</dbReference>
<evidence type="ECO:0000256" key="1">
    <source>
        <dbReference type="ARBA" id="ARBA00000707"/>
    </source>
</evidence>
<name>A0AAD7ZC58_DIPPU</name>
<dbReference type="EMBL" id="JASPKZ010009352">
    <property type="protein sequence ID" value="KAJ9577606.1"/>
    <property type="molecule type" value="Genomic_DNA"/>
</dbReference>
<feature type="domain" description="USP" evidence="17">
    <location>
        <begin position="164"/>
        <end position="496"/>
    </location>
</feature>
<evidence type="ECO:0000256" key="8">
    <source>
        <dbReference type="ARBA" id="ARBA00022807"/>
    </source>
</evidence>
<comment type="caution">
    <text evidence="19">The sequence shown here is derived from an EMBL/GenBank/DDBJ whole genome shotgun (WGS) entry which is preliminary data.</text>
</comment>
<evidence type="ECO:0000256" key="7">
    <source>
        <dbReference type="ARBA" id="ARBA00022801"/>
    </source>
</evidence>
<keyword evidence="20" id="KW-1185">Reference proteome</keyword>
<evidence type="ECO:0000259" key="18">
    <source>
        <dbReference type="PROSITE" id="PS50271"/>
    </source>
</evidence>
<evidence type="ECO:0000256" key="3">
    <source>
        <dbReference type="ARBA" id="ARBA00022670"/>
    </source>
</evidence>
<reference evidence="19" key="1">
    <citation type="journal article" date="2023" name="IScience">
        <title>Live-bearing cockroach genome reveals convergent evolutionary mechanisms linked to viviparity in insects and beyond.</title>
        <authorList>
            <person name="Fouks B."/>
            <person name="Harrison M.C."/>
            <person name="Mikhailova A.A."/>
            <person name="Marchal E."/>
            <person name="English S."/>
            <person name="Carruthers M."/>
            <person name="Jennings E.C."/>
            <person name="Chiamaka E.L."/>
            <person name="Frigard R.A."/>
            <person name="Pippel M."/>
            <person name="Attardo G.M."/>
            <person name="Benoit J.B."/>
            <person name="Bornberg-Bauer E."/>
            <person name="Tobe S.S."/>
        </authorList>
    </citation>
    <scope>NUCLEOTIDE SEQUENCE</scope>
    <source>
        <strain evidence="19">Stay&amp;Tobe</strain>
    </source>
</reference>
<evidence type="ECO:0000256" key="4">
    <source>
        <dbReference type="ARBA" id="ARBA00022723"/>
    </source>
</evidence>
<gene>
    <name evidence="19" type="ORF">L9F63_005793</name>
</gene>
<dbReference type="InterPro" id="IPR013083">
    <property type="entry name" value="Znf_RING/FYVE/PHD"/>
</dbReference>
<organism evidence="19 20">
    <name type="scientific">Diploptera punctata</name>
    <name type="common">Pacific beetle cockroach</name>
    <dbReference type="NCBI Taxonomy" id="6984"/>
    <lineage>
        <taxon>Eukaryota</taxon>
        <taxon>Metazoa</taxon>
        <taxon>Ecdysozoa</taxon>
        <taxon>Arthropoda</taxon>
        <taxon>Hexapoda</taxon>
        <taxon>Insecta</taxon>
        <taxon>Pterygota</taxon>
        <taxon>Neoptera</taxon>
        <taxon>Polyneoptera</taxon>
        <taxon>Dictyoptera</taxon>
        <taxon>Blattodea</taxon>
        <taxon>Blaberoidea</taxon>
        <taxon>Blaberidae</taxon>
        <taxon>Diplopterinae</taxon>
        <taxon>Diploptera</taxon>
    </lineage>
</organism>
<dbReference type="Pfam" id="PF00443">
    <property type="entry name" value="UCH"/>
    <property type="match status" value="1"/>
</dbReference>
<dbReference type="GO" id="GO:0008270">
    <property type="term" value="F:zinc ion binding"/>
    <property type="evidence" value="ECO:0007669"/>
    <property type="project" value="UniProtKB-KW"/>
</dbReference>
<dbReference type="InterPro" id="IPR038765">
    <property type="entry name" value="Papain-like_cys_pep_sf"/>
</dbReference>
<evidence type="ECO:0000256" key="9">
    <source>
        <dbReference type="ARBA" id="ARBA00022833"/>
    </source>
</evidence>
<keyword evidence="8 15" id="KW-0788">Thiol protease</keyword>
<dbReference type="GO" id="GO:0016579">
    <property type="term" value="P:protein deubiquitination"/>
    <property type="evidence" value="ECO:0007669"/>
    <property type="project" value="InterPro"/>
</dbReference>
<evidence type="ECO:0000313" key="19">
    <source>
        <dbReference type="EMBL" id="KAJ9577606.1"/>
    </source>
</evidence>
<keyword evidence="5 14" id="KW-0863">Zinc-finger</keyword>
<dbReference type="PROSITE" id="PS50271">
    <property type="entry name" value="ZF_UBP"/>
    <property type="match status" value="1"/>
</dbReference>
<dbReference type="InterPro" id="IPR050185">
    <property type="entry name" value="Ub_carboxyl-term_hydrolase"/>
</dbReference>
<keyword evidence="4" id="KW-0479">Metal-binding</keyword>
<evidence type="ECO:0000259" key="17">
    <source>
        <dbReference type="PROSITE" id="PS50235"/>
    </source>
</evidence>
<dbReference type="PROSITE" id="PS50235">
    <property type="entry name" value="USP_3"/>
    <property type="match status" value="1"/>
</dbReference>
<keyword evidence="7 15" id="KW-0378">Hydrolase</keyword>
<dbReference type="PANTHER" id="PTHR21646">
    <property type="entry name" value="UBIQUITIN CARBOXYL-TERMINAL HYDROLASE"/>
    <property type="match status" value="1"/>
</dbReference>
<keyword evidence="16" id="KW-0812">Transmembrane</keyword>
<evidence type="ECO:0000256" key="10">
    <source>
        <dbReference type="ARBA" id="ARBA00023015"/>
    </source>
</evidence>
<keyword evidence="11" id="KW-0804">Transcription</keyword>
<comment type="catalytic activity">
    <reaction evidence="1 15">
        <text>Thiol-dependent hydrolysis of ester, thioester, amide, peptide and isopeptide bonds formed by the C-terminal Gly of ubiquitin (a 76-residue protein attached to proteins as an intracellular targeting signal).</text>
        <dbReference type="EC" id="3.4.19.12"/>
    </reaction>
</comment>
<dbReference type="GO" id="GO:0005634">
    <property type="term" value="C:nucleus"/>
    <property type="evidence" value="ECO:0007669"/>
    <property type="project" value="UniProtKB-SubCell"/>
</dbReference>
<proteinExistence type="inferred from homology"/>
<dbReference type="InterPro" id="IPR001607">
    <property type="entry name" value="Znf_UBP"/>
</dbReference>
<dbReference type="InterPro" id="IPR018200">
    <property type="entry name" value="USP_CS"/>
</dbReference>
<dbReference type="GO" id="GO:0004843">
    <property type="term" value="F:cysteine-type deubiquitinase activity"/>
    <property type="evidence" value="ECO:0007669"/>
    <property type="project" value="UniProtKB-UniRule"/>
</dbReference>
<dbReference type="PANTHER" id="PTHR21646:SF33">
    <property type="entry name" value="UBIQUITIN CARBOXYL-TERMINAL HYDROLASE 22"/>
    <property type="match status" value="1"/>
</dbReference>
<keyword evidence="10" id="KW-0805">Transcription regulation</keyword>
<evidence type="ECO:0000313" key="20">
    <source>
        <dbReference type="Proteomes" id="UP001233999"/>
    </source>
</evidence>
<evidence type="ECO:0000256" key="12">
    <source>
        <dbReference type="ARBA" id="ARBA00023242"/>
    </source>
</evidence>
<dbReference type="Gene3D" id="3.90.70.10">
    <property type="entry name" value="Cysteine proteinases"/>
    <property type="match status" value="1"/>
</dbReference>
<comment type="subcellular location">
    <subcellularLocation>
        <location evidence="2">Nucleus</location>
    </subcellularLocation>
</comment>
<feature type="non-terminal residue" evidence="19">
    <location>
        <position position="1"/>
    </location>
</feature>
<evidence type="ECO:0000256" key="11">
    <source>
        <dbReference type="ARBA" id="ARBA00023163"/>
    </source>
</evidence>
<comment type="similarity">
    <text evidence="13">Belongs to the peptidase C19 family. UBP8 subfamily.</text>
</comment>
<dbReference type="PROSITE" id="PS00973">
    <property type="entry name" value="USP_2"/>
    <property type="match status" value="1"/>
</dbReference>
<dbReference type="AlphaFoldDB" id="A0AAD7ZC58"/>
<evidence type="ECO:0000256" key="16">
    <source>
        <dbReference type="SAM" id="Phobius"/>
    </source>
</evidence>
<dbReference type="SUPFAM" id="SSF54001">
    <property type="entry name" value="Cysteine proteinases"/>
    <property type="match status" value="1"/>
</dbReference>
<evidence type="ECO:0000256" key="15">
    <source>
        <dbReference type="RuleBase" id="RU366025"/>
    </source>
</evidence>
<dbReference type="SUPFAM" id="SSF57850">
    <property type="entry name" value="RING/U-box"/>
    <property type="match status" value="1"/>
</dbReference>
<keyword evidence="9" id="KW-0862">Zinc</keyword>
<dbReference type="Gene3D" id="3.30.40.10">
    <property type="entry name" value="Zinc/RING finger domain, C3HC4 (zinc finger)"/>
    <property type="match status" value="1"/>
</dbReference>
<keyword evidence="16" id="KW-0472">Membrane</keyword>
<evidence type="ECO:0000256" key="14">
    <source>
        <dbReference type="PROSITE-ProRule" id="PRU00502"/>
    </source>
</evidence>